<dbReference type="RefSeq" id="XP_004259276.1">
    <property type="nucleotide sequence ID" value="XM_004259228.1"/>
</dbReference>
<dbReference type="GeneID" id="14891486"/>
<proteinExistence type="predicted"/>
<dbReference type="EMBL" id="KB206366">
    <property type="protein sequence ID" value="ELP92505.1"/>
    <property type="molecule type" value="Genomic_DNA"/>
</dbReference>
<evidence type="ECO:0000313" key="2">
    <source>
        <dbReference type="EMBL" id="ELP92505.1"/>
    </source>
</evidence>
<keyword evidence="3" id="KW-1185">Reference proteome</keyword>
<reference evidence="2 3" key="1">
    <citation type="submission" date="2012-10" db="EMBL/GenBank/DDBJ databases">
        <authorList>
            <person name="Zafar N."/>
            <person name="Inman J."/>
            <person name="Hall N."/>
            <person name="Lorenzi H."/>
            <person name="Caler E."/>
        </authorList>
    </citation>
    <scope>NUCLEOTIDE SEQUENCE [LARGE SCALE GENOMIC DNA]</scope>
    <source>
        <strain evidence="2 3">IP1</strain>
    </source>
</reference>
<dbReference type="VEuPathDB" id="AmoebaDB:EIN_324230"/>
<protein>
    <submittedName>
        <fullName evidence="2">Uncharacterized protein</fullName>
    </submittedName>
</protein>
<organism evidence="2 3">
    <name type="scientific">Entamoeba invadens IP1</name>
    <dbReference type="NCBI Taxonomy" id="370355"/>
    <lineage>
        <taxon>Eukaryota</taxon>
        <taxon>Amoebozoa</taxon>
        <taxon>Evosea</taxon>
        <taxon>Archamoebae</taxon>
        <taxon>Mastigamoebida</taxon>
        <taxon>Entamoebidae</taxon>
        <taxon>Entamoeba</taxon>
    </lineage>
</organism>
<name>L7FNX5_ENTIV</name>
<dbReference type="KEGG" id="eiv:EIN_324230"/>
<feature type="signal peptide" evidence="1">
    <location>
        <begin position="1"/>
        <end position="19"/>
    </location>
</feature>
<dbReference type="AlphaFoldDB" id="L7FNX5"/>
<evidence type="ECO:0000313" key="3">
    <source>
        <dbReference type="Proteomes" id="UP000014680"/>
    </source>
</evidence>
<evidence type="ECO:0000256" key="1">
    <source>
        <dbReference type="SAM" id="SignalP"/>
    </source>
</evidence>
<dbReference type="Proteomes" id="UP000014680">
    <property type="component" value="Unassembled WGS sequence"/>
</dbReference>
<gene>
    <name evidence="2" type="ORF">EIN_324230</name>
</gene>
<feature type="chain" id="PRO_5003973886" evidence="1">
    <location>
        <begin position="20"/>
        <end position="227"/>
    </location>
</feature>
<sequence>MNSLILLLVGISYAKIDYAIYQLSGCGDWGTTRLYKRDMCKKTSSGSVMFKTSANGNNCDKYVYQNSDCSGTVSGAVDTSSGRTLNPPSLNIVGFFGDQNGDGCKDNDKIDGVYATDRCYKDNAYWRFTIVEVDGKNELHRRCFTSTTCAEDQYYDGATEKSECNKCTNGNLVKCYGVDGVAAWTDFSEKIPEESKGSEEHSESHNQQNSASLITLCISMMIIALMI</sequence>
<accession>L7FNX5</accession>
<keyword evidence="1" id="KW-0732">Signal</keyword>